<comment type="subunit">
    <text evidence="3">Homodimer.</text>
</comment>
<keyword evidence="6 14" id="KW-0560">Oxidoreductase</keyword>
<reference evidence="14 15" key="1">
    <citation type="submission" date="2017-10" db="EMBL/GenBank/DDBJ databases">
        <title>Massilia psychrophilum sp. nov., a novel purple-pigmented bacterium isolated from Tianshan glacier, Xinjiang Municipality, China.</title>
        <authorList>
            <person name="Wang H."/>
        </authorList>
    </citation>
    <scope>NUCLEOTIDE SEQUENCE [LARGE SCALE GENOMIC DNA]</scope>
    <source>
        <strain evidence="14 15">JCM 30074</strain>
    </source>
</reference>
<evidence type="ECO:0000313" key="14">
    <source>
        <dbReference type="EMBL" id="PIL45764.1"/>
    </source>
</evidence>
<organism evidence="14 15">
    <name type="scientific">Massilia eurypsychrophila</name>
    <dbReference type="NCBI Taxonomy" id="1485217"/>
    <lineage>
        <taxon>Bacteria</taxon>
        <taxon>Pseudomonadati</taxon>
        <taxon>Pseudomonadota</taxon>
        <taxon>Betaproteobacteria</taxon>
        <taxon>Burkholderiales</taxon>
        <taxon>Oxalobacteraceae</taxon>
        <taxon>Telluria group</taxon>
        <taxon>Massilia</taxon>
    </lineage>
</organism>
<evidence type="ECO:0000256" key="7">
    <source>
        <dbReference type="ARBA" id="ARBA00023027"/>
    </source>
</evidence>
<name>A0A2G8TI94_9BURK</name>
<evidence type="ECO:0000256" key="5">
    <source>
        <dbReference type="ARBA" id="ARBA00022553"/>
    </source>
</evidence>
<evidence type="ECO:0000256" key="2">
    <source>
        <dbReference type="ARBA" id="ARBA00009463"/>
    </source>
</evidence>
<dbReference type="PIRSF" id="PIRSF000105">
    <property type="entry name" value="HCDH"/>
    <property type="match status" value="1"/>
</dbReference>
<dbReference type="SUPFAM" id="SSF48179">
    <property type="entry name" value="6-phosphogluconate dehydrogenase C-terminal domain-like"/>
    <property type="match status" value="1"/>
</dbReference>
<gene>
    <name evidence="14" type="ORF">CR105_06780</name>
</gene>
<dbReference type="Proteomes" id="UP000230390">
    <property type="component" value="Unassembled WGS sequence"/>
</dbReference>
<dbReference type="InterPro" id="IPR008927">
    <property type="entry name" value="6-PGluconate_DH-like_C_sf"/>
</dbReference>
<keyword evidence="5" id="KW-0597">Phosphoprotein</keyword>
<dbReference type="AlphaFoldDB" id="A0A2G8TI94"/>
<evidence type="ECO:0000259" key="13">
    <source>
        <dbReference type="Pfam" id="PF02737"/>
    </source>
</evidence>
<comment type="similarity">
    <text evidence="2">Belongs to the 3-hydroxyacyl-CoA dehydrogenase family.</text>
</comment>
<keyword evidence="15" id="KW-1185">Reference proteome</keyword>
<evidence type="ECO:0000256" key="9">
    <source>
        <dbReference type="ARBA" id="ARBA00042709"/>
    </source>
</evidence>
<dbReference type="Pfam" id="PF02737">
    <property type="entry name" value="3HCDH_N"/>
    <property type="match status" value="1"/>
</dbReference>
<feature type="binding site" evidence="11">
    <location>
        <position position="105"/>
    </location>
    <ligand>
        <name>NAD(+)</name>
        <dbReference type="ChEBI" id="CHEBI:57540"/>
    </ligand>
</feature>
<dbReference type="NCBIfam" id="NF006125">
    <property type="entry name" value="PRK08269.1"/>
    <property type="match status" value="1"/>
</dbReference>
<feature type="binding site" evidence="11">
    <location>
        <position position="290"/>
    </location>
    <ligand>
        <name>NAD(+)</name>
        <dbReference type="ChEBI" id="CHEBI:57540"/>
    </ligand>
</feature>
<sequence>MSTPALQHIAAVGAGRMGRGIAIAFAYAGHEVALIDIKPRALEATAKLETESLAEIGSSLRMLADLGMFDAGELPAIMARVRFVGLADAPAALEGADVVFEGVPEVLDGKRDAFAFICEHVRADAIVASTTSTFLVTDLAAFVTHPERLLNAHWLNPAYIVPLVELSPHPGTSAEVVDAMKAMLERAGKVPVVCAAAPGFIVPRLQALIMNEAARMIEQGIATAEEIDKATRYGFGFRFASIGVVEFIDFGGNDILYYASRYLAQAIDPTRFAPPAIVEQYMEEGRIGLKTGKGFYDYTGVDPDAYRRDVLGRSLGMLRHLDLLRAPGAALRPKE</sequence>
<dbReference type="OrthoDB" id="9803287at2"/>
<dbReference type="InterPro" id="IPR036291">
    <property type="entry name" value="NAD(P)-bd_dom_sf"/>
</dbReference>
<dbReference type="Gene3D" id="1.10.1040.10">
    <property type="entry name" value="N-(1-d-carboxylethyl)-l-norvaline Dehydrogenase, domain 2"/>
    <property type="match status" value="1"/>
</dbReference>
<feature type="binding site" evidence="11">
    <location>
        <position position="110"/>
    </location>
    <ligand>
        <name>NAD(+)</name>
        <dbReference type="ChEBI" id="CHEBI:57540"/>
    </ligand>
</feature>
<feature type="binding site" evidence="11">
    <location>
        <position position="132"/>
    </location>
    <ligand>
        <name>NAD(+)</name>
        <dbReference type="ChEBI" id="CHEBI:57540"/>
    </ligand>
</feature>
<proteinExistence type="inferred from homology"/>
<feature type="binding site" evidence="11">
    <location>
        <position position="156"/>
    </location>
    <ligand>
        <name>NAD(+)</name>
        <dbReference type="ChEBI" id="CHEBI:57540"/>
    </ligand>
</feature>
<dbReference type="EMBL" id="PDOC01000003">
    <property type="protein sequence ID" value="PIL45764.1"/>
    <property type="molecule type" value="Genomic_DNA"/>
</dbReference>
<dbReference type="GO" id="GO:0006631">
    <property type="term" value="P:fatty acid metabolic process"/>
    <property type="evidence" value="ECO:0007669"/>
    <property type="project" value="InterPro"/>
</dbReference>
<dbReference type="InterPro" id="IPR022694">
    <property type="entry name" value="3-OHacyl-CoA_DH"/>
</dbReference>
<feature type="domain" description="3-hydroxyacyl-CoA dehydrogenase C-terminal" evidence="12">
    <location>
        <begin position="199"/>
        <end position="298"/>
    </location>
</feature>
<dbReference type="RefSeq" id="WP_099787675.1">
    <property type="nucleotide sequence ID" value="NZ_JBHLYV010000029.1"/>
</dbReference>
<comment type="subcellular location">
    <subcellularLocation>
        <location evidence="1">Cytoplasm</location>
    </subcellularLocation>
</comment>
<dbReference type="GO" id="GO:0005737">
    <property type="term" value="C:cytoplasm"/>
    <property type="evidence" value="ECO:0007669"/>
    <property type="project" value="UniProtKB-SubCell"/>
</dbReference>
<dbReference type="PANTHER" id="PTHR48075">
    <property type="entry name" value="3-HYDROXYACYL-COA DEHYDROGENASE FAMILY PROTEIN"/>
    <property type="match status" value="1"/>
</dbReference>
<feature type="binding site" evidence="11">
    <location>
        <position position="36"/>
    </location>
    <ligand>
        <name>NAD(+)</name>
        <dbReference type="ChEBI" id="CHEBI:57540"/>
    </ligand>
</feature>
<keyword evidence="4" id="KW-0963">Cytoplasm</keyword>
<comment type="caution">
    <text evidence="14">The sequence shown here is derived from an EMBL/GenBank/DDBJ whole genome shotgun (WGS) entry which is preliminary data.</text>
</comment>
<evidence type="ECO:0000256" key="6">
    <source>
        <dbReference type="ARBA" id="ARBA00023002"/>
    </source>
</evidence>
<feature type="binding site" evidence="11">
    <location>
        <begin position="13"/>
        <end position="18"/>
    </location>
    <ligand>
        <name>NAD(+)</name>
        <dbReference type="ChEBI" id="CHEBI:57540"/>
    </ligand>
</feature>
<feature type="domain" description="3-hydroxyacyl-CoA dehydrogenase NAD binding" evidence="13">
    <location>
        <begin position="8"/>
        <end position="195"/>
    </location>
</feature>
<dbReference type="Pfam" id="PF00725">
    <property type="entry name" value="3HCDH"/>
    <property type="match status" value="1"/>
</dbReference>
<evidence type="ECO:0000256" key="11">
    <source>
        <dbReference type="PIRSR" id="PIRSR000105-2"/>
    </source>
</evidence>
<dbReference type="InterPro" id="IPR006108">
    <property type="entry name" value="3HC_DH_C"/>
</dbReference>
<dbReference type="GO" id="GO:0050104">
    <property type="term" value="F:L-gulonate 3-dehydrogenase activity"/>
    <property type="evidence" value="ECO:0007669"/>
    <property type="project" value="UniProtKB-EC"/>
</dbReference>
<evidence type="ECO:0000313" key="15">
    <source>
        <dbReference type="Proteomes" id="UP000230390"/>
    </source>
</evidence>
<dbReference type="InterPro" id="IPR006176">
    <property type="entry name" value="3-OHacyl-CoA_DH_NAD-bd"/>
</dbReference>
<dbReference type="SUPFAM" id="SSF51735">
    <property type="entry name" value="NAD(P)-binding Rossmann-fold domains"/>
    <property type="match status" value="1"/>
</dbReference>
<dbReference type="PANTHER" id="PTHR48075:SF1">
    <property type="entry name" value="LAMBDA-CRYSTALLIN HOMOLOG"/>
    <property type="match status" value="1"/>
</dbReference>
<keyword evidence="7 11" id="KW-0520">NAD</keyword>
<accession>A0A2G8TI94</accession>
<evidence type="ECO:0000259" key="12">
    <source>
        <dbReference type="Pfam" id="PF00725"/>
    </source>
</evidence>
<dbReference type="Gene3D" id="3.40.50.720">
    <property type="entry name" value="NAD(P)-binding Rossmann-like Domain"/>
    <property type="match status" value="1"/>
</dbReference>
<dbReference type="GO" id="GO:0070403">
    <property type="term" value="F:NAD+ binding"/>
    <property type="evidence" value="ECO:0007669"/>
    <property type="project" value="InterPro"/>
</dbReference>
<evidence type="ECO:0000256" key="1">
    <source>
        <dbReference type="ARBA" id="ARBA00004496"/>
    </source>
</evidence>
<evidence type="ECO:0000256" key="4">
    <source>
        <dbReference type="ARBA" id="ARBA00022490"/>
    </source>
</evidence>
<feature type="site" description="Important for catalytic activity" evidence="10">
    <location>
        <position position="153"/>
    </location>
</feature>
<evidence type="ECO:0000256" key="3">
    <source>
        <dbReference type="ARBA" id="ARBA00011738"/>
    </source>
</evidence>
<evidence type="ECO:0000256" key="10">
    <source>
        <dbReference type="PIRSR" id="PIRSR000105-1"/>
    </source>
</evidence>
<protein>
    <recommendedName>
        <fullName evidence="9">L-gulonate 3-dehydrogenase</fullName>
        <ecNumber evidence="8">1.1.1.45</ecNumber>
    </recommendedName>
    <alternativeName>
        <fullName evidence="9">L-gulonate 3-dehydrogenase</fullName>
    </alternativeName>
</protein>
<dbReference type="EC" id="1.1.1.45" evidence="8"/>
<evidence type="ECO:0000256" key="8">
    <source>
        <dbReference type="ARBA" id="ARBA00038962"/>
    </source>
</evidence>
<dbReference type="InterPro" id="IPR013328">
    <property type="entry name" value="6PGD_dom2"/>
</dbReference>